<evidence type="ECO:0000313" key="4">
    <source>
        <dbReference type="Proteomes" id="UP000799424"/>
    </source>
</evidence>
<dbReference type="SMART" id="SM00235">
    <property type="entry name" value="ZnMc"/>
    <property type="match status" value="1"/>
</dbReference>
<dbReference type="GO" id="GO:0004222">
    <property type="term" value="F:metalloendopeptidase activity"/>
    <property type="evidence" value="ECO:0007669"/>
    <property type="project" value="UniProtKB-UniRule"/>
</dbReference>
<keyword evidence="1" id="KW-0482">Metalloprotease</keyword>
<comment type="cofactor">
    <cofactor evidence="1">
        <name>Zn(2+)</name>
        <dbReference type="ChEBI" id="CHEBI:29105"/>
    </cofactor>
    <text evidence="1">Binds 1 zinc ion per subunit.</text>
</comment>
<feature type="domain" description="Peptidase metallopeptidase" evidence="2">
    <location>
        <begin position="18"/>
        <end position="199"/>
    </location>
</feature>
<dbReference type="EMBL" id="MU006237">
    <property type="protein sequence ID" value="KAF2821450.1"/>
    <property type="molecule type" value="Genomic_DNA"/>
</dbReference>
<dbReference type="PANTHER" id="PTHR10127:SF850">
    <property type="entry name" value="METALLOENDOPEPTIDASE"/>
    <property type="match status" value="1"/>
</dbReference>
<proteinExistence type="predicted"/>
<dbReference type="OrthoDB" id="291007at2759"/>
<dbReference type="PRINTS" id="PR00480">
    <property type="entry name" value="ASTACIN"/>
</dbReference>
<dbReference type="Gene3D" id="3.40.390.10">
    <property type="entry name" value="Collagenase (Catalytic Domain)"/>
    <property type="match status" value="1"/>
</dbReference>
<protein>
    <recommendedName>
        <fullName evidence="1">Metalloendopeptidase</fullName>
        <ecNumber evidence="1">3.4.24.-</ecNumber>
    </recommendedName>
</protein>
<dbReference type="GO" id="GO:0008270">
    <property type="term" value="F:zinc ion binding"/>
    <property type="evidence" value="ECO:0007669"/>
    <property type="project" value="InterPro"/>
</dbReference>
<accession>A0A6A6ZK75</accession>
<reference evidence="3" key="1">
    <citation type="journal article" date="2020" name="Stud. Mycol.">
        <title>101 Dothideomycetes genomes: a test case for predicting lifestyles and emergence of pathogens.</title>
        <authorList>
            <person name="Haridas S."/>
            <person name="Albert R."/>
            <person name="Binder M."/>
            <person name="Bloem J."/>
            <person name="Labutti K."/>
            <person name="Salamov A."/>
            <person name="Andreopoulos B."/>
            <person name="Baker S."/>
            <person name="Barry K."/>
            <person name="Bills G."/>
            <person name="Bluhm B."/>
            <person name="Cannon C."/>
            <person name="Castanera R."/>
            <person name="Culley D."/>
            <person name="Daum C."/>
            <person name="Ezra D."/>
            <person name="Gonzalez J."/>
            <person name="Henrissat B."/>
            <person name="Kuo A."/>
            <person name="Liang C."/>
            <person name="Lipzen A."/>
            <person name="Lutzoni F."/>
            <person name="Magnuson J."/>
            <person name="Mondo S."/>
            <person name="Nolan M."/>
            <person name="Ohm R."/>
            <person name="Pangilinan J."/>
            <person name="Park H.-J."/>
            <person name="Ramirez L."/>
            <person name="Alfaro M."/>
            <person name="Sun H."/>
            <person name="Tritt A."/>
            <person name="Yoshinaga Y."/>
            <person name="Zwiers L.-H."/>
            <person name="Turgeon B."/>
            <person name="Goodwin S."/>
            <person name="Spatafora J."/>
            <person name="Crous P."/>
            <person name="Grigoriev I."/>
        </authorList>
    </citation>
    <scope>NUCLEOTIDE SEQUENCE</scope>
    <source>
        <strain evidence="3">CBS 113818</strain>
    </source>
</reference>
<dbReference type="PANTHER" id="PTHR10127">
    <property type="entry name" value="DISCOIDIN, CUB, EGF, LAMININ , AND ZINC METALLOPROTEASE DOMAIN CONTAINING"/>
    <property type="match status" value="1"/>
</dbReference>
<organism evidence="3 4">
    <name type="scientific">Ophiobolus disseminans</name>
    <dbReference type="NCBI Taxonomy" id="1469910"/>
    <lineage>
        <taxon>Eukaryota</taxon>
        <taxon>Fungi</taxon>
        <taxon>Dikarya</taxon>
        <taxon>Ascomycota</taxon>
        <taxon>Pezizomycotina</taxon>
        <taxon>Dothideomycetes</taxon>
        <taxon>Pleosporomycetidae</taxon>
        <taxon>Pleosporales</taxon>
        <taxon>Pleosporineae</taxon>
        <taxon>Phaeosphaeriaceae</taxon>
        <taxon>Ophiobolus</taxon>
    </lineage>
</organism>
<evidence type="ECO:0000256" key="1">
    <source>
        <dbReference type="RuleBase" id="RU361183"/>
    </source>
</evidence>
<keyword evidence="4" id="KW-1185">Reference proteome</keyword>
<evidence type="ECO:0000259" key="2">
    <source>
        <dbReference type="SMART" id="SM00235"/>
    </source>
</evidence>
<gene>
    <name evidence="3" type="ORF">CC86DRAFT_411141</name>
</gene>
<name>A0A6A6ZK75_9PLEO</name>
<dbReference type="GO" id="GO:0006508">
    <property type="term" value="P:proteolysis"/>
    <property type="evidence" value="ECO:0007669"/>
    <property type="project" value="UniProtKB-KW"/>
</dbReference>
<dbReference type="InterPro" id="IPR006026">
    <property type="entry name" value="Peptidase_Metallo"/>
</dbReference>
<dbReference type="Proteomes" id="UP000799424">
    <property type="component" value="Unassembled WGS sequence"/>
</dbReference>
<dbReference type="AlphaFoldDB" id="A0A6A6ZK75"/>
<keyword evidence="1" id="KW-0862">Zinc</keyword>
<dbReference type="EC" id="3.4.24.-" evidence="1"/>
<dbReference type="InterPro" id="IPR024079">
    <property type="entry name" value="MetalloPept_cat_dom_sf"/>
</dbReference>
<dbReference type="InterPro" id="IPR001506">
    <property type="entry name" value="Peptidase_M12A"/>
</dbReference>
<keyword evidence="1" id="KW-0479">Metal-binding</keyword>
<dbReference type="SUPFAM" id="SSF55486">
    <property type="entry name" value="Metalloproteases ('zincins'), catalytic domain"/>
    <property type="match status" value="1"/>
</dbReference>
<dbReference type="Pfam" id="PF01400">
    <property type="entry name" value="Astacin"/>
    <property type="match status" value="1"/>
</dbReference>
<keyword evidence="1" id="KW-0378">Hydrolase</keyword>
<evidence type="ECO:0000313" key="3">
    <source>
        <dbReference type="EMBL" id="KAF2821450.1"/>
    </source>
</evidence>
<sequence>MNQGGMGWSEIVTLSGKARTTWPDGLIQYCFTNEAARAEFGIDIQDAWKLWKDLIGDAGTANGHSLVFREFKFKEGAHPYCHSKSTENWNPDAPEDLAVFGFDSIPGVQAWSITGYMPKEFQNDPGRHGSRFDKESKNKYLRPYWVNTVAHKLGHVFGFWHEHQRDDRDSYIHFDCTKLTNYENSKATVEKEGKYTMAQICSNYYLALIHNFPAIQDFETIDHDAYDNDGKRHTLFLNTDLEFDDESIMLYSSAELTNPGKNGNDVTQVPLSFWKHRDMGYDPPEQFTKDNLELIPINWEVSHGDFEGIQHLYPWHG</sequence>
<keyword evidence="1" id="KW-0645">Protease</keyword>